<dbReference type="InterPro" id="IPR004791">
    <property type="entry name" value="UvrC"/>
</dbReference>
<dbReference type="GO" id="GO:0009381">
    <property type="term" value="F:excinuclease ABC activity"/>
    <property type="evidence" value="ECO:0007669"/>
    <property type="project" value="UniProtKB-UniRule"/>
</dbReference>
<evidence type="ECO:0000256" key="2">
    <source>
        <dbReference type="ARBA" id="ARBA00022763"/>
    </source>
</evidence>
<dbReference type="Pfam" id="PF02151">
    <property type="entry name" value="UVR"/>
    <property type="match status" value="1"/>
</dbReference>
<protein>
    <recommendedName>
        <fullName evidence="6">UvrABC system protein C</fullName>
        <shortName evidence="6">Protein UvrC</shortName>
    </recommendedName>
    <alternativeName>
        <fullName evidence="6">Excinuclease ABC subunit C</fullName>
    </alternativeName>
</protein>
<dbReference type="GO" id="GO:0009432">
    <property type="term" value="P:SOS response"/>
    <property type="evidence" value="ECO:0007669"/>
    <property type="project" value="UniProtKB-UniRule"/>
</dbReference>
<dbReference type="GO" id="GO:0006289">
    <property type="term" value="P:nucleotide-excision repair"/>
    <property type="evidence" value="ECO:0007669"/>
    <property type="project" value="UniProtKB-UniRule"/>
</dbReference>
<comment type="function">
    <text evidence="6">The UvrABC repair system catalyzes the recognition and processing of DNA lesions. UvrC both incises the 5' and 3' sides of the lesion. The N-terminal half is responsible for the 3' incision and the C-terminal half is responsible for the 5' incision.</text>
</comment>
<dbReference type="InterPro" id="IPR050066">
    <property type="entry name" value="UvrABC_protein_C"/>
</dbReference>
<evidence type="ECO:0000256" key="5">
    <source>
        <dbReference type="ARBA" id="ARBA00023204"/>
    </source>
</evidence>
<dbReference type="InterPro" id="IPR047296">
    <property type="entry name" value="GIY-YIG_UvrC_Cho"/>
</dbReference>
<dbReference type="NCBIfam" id="NF001824">
    <property type="entry name" value="PRK00558.1-5"/>
    <property type="match status" value="1"/>
</dbReference>
<evidence type="ECO:0000313" key="10">
    <source>
        <dbReference type="EMBL" id="RQD81616.1"/>
    </source>
</evidence>
<reference evidence="10 11" key="1">
    <citation type="submission" date="2018-08" db="EMBL/GenBank/DDBJ databases">
        <title>The metabolism and importance of syntrophic acetate oxidation coupled to methane or sulfide production in haloalkaline environments.</title>
        <authorList>
            <person name="Timmers P.H.A."/>
            <person name="Vavourakis C.D."/>
            <person name="Sorokin D.Y."/>
            <person name="Sinninghe Damste J.S."/>
            <person name="Muyzer G."/>
            <person name="Stams A.J.M."/>
            <person name="Plugge C.M."/>
        </authorList>
    </citation>
    <scope>NUCLEOTIDE SEQUENCE [LARGE SCALE GENOMIC DNA]</scope>
    <source>
        <strain evidence="10">MSAO_Arc3</strain>
    </source>
</reference>
<keyword evidence="6" id="KW-0742">SOS response</keyword>
<dbReference type="InterPro" id="IPR001943">
    <property type="entry name" value="UVR_dom"/>
</dbReference>
<dbReference type="CDD" id="cd10434">
    <property type="entry name" value="GIY-YIG_UvrC_Cho"/>
    <property type="match status" value="1"/>
</dbReference>
<evidence type="ECO:0000256" key="4">
    <source>
        <dbReference type="ARBA" id="ARBA00022881"/>
    </source>
</evidence>
<dbReference type="InterPro" id="IPR036876">
    <property type="entry name" value="UVR_dom_sf"/>
</dbReference>
<keyword evidence="3 6" id="KW-0228">DNA excision</keyword>
<dbReference type="PROSITE" id="PS50151">
    <property type="entry name" value="UVR"/>
    <property type="match status" value="1"/>
</dbReference>
<dbReference type="NCBIfam" id="TIGR00194">
    <property type="entry name" value="uvrC"/>
    <property type="match status" value="1"/>
</dbReference>
<evidence type="ECO:0000256" key="6">
    <source>
        <dbReference type="HAMAP-Rule" id="MF_00203"/>
    </source>
</evidence>
<dbReference type="AlphaFoldDB" id="A0A424YRE9"/>
<dbReference type="SUPFAM" id="SSF47781">
    <property type="entry name" value="RuvA domain 2-like"/>
    <property type="match status" value="1"/>
</dbReference>
<comment type="caution">
    <text evidence="10">The sequence shown here is derived from an EMBL/GenBank/DDBJ whole genome shotgun (WGS) entry which is preliminary data.</text>
</comment>
<organism evidence="10 11">
    <name type="scientific">Methanosalsum natronophilum</name>
    <dbReference type="NCBI Taxonomy" id="768733"/>
    <lineage>
        <taxon>Archaea</taxon>
        <taxon>Methanobacteriati</taxon>
        <taxon>Methanobacteriota</taxon>
        <taxon>Stenosarchaea group</taxon>
        <taxon>Methanomicrobia</taxon>
        <taxon>Methanosarcinales</taxon>
        <taxon>Methanosarcinaceae</taxon>
        <taxon>Methanosalsum</taxon>
    </lineage>
</organism>
<dbReference type="InterPro" id="IPR003583">
    <property type="entry name" value="Hlx-hairpin-Hlx_DNA-bd_motif"/>
</dbReference>
<comment type="subunit">
    <text evidence="6">Interacts with UvrB in an incision complex.</text>
</comment>
<dbReference type="PROSITE" id="PS50165">
    <property type="entry name" value="UVRC"/>
    <property type="match status" value="1"/>
</dbReference>
<dbReference type="PROSITE" id="PS50164">
    <property type="entry name" value="GIY_YIG"/>
    <property type="match status" value="1"/>
</dbReference>
<dbReference type="Proteomes" id="UP000284763">
    <property type="component" value="Unassembled WGS sequence"/>
</dbReference>
<comment type="similarity">
    <text evidence="6">Belongs to the UvrC family.</text>
</comment>
<dbReference type="InterPro" id="IPR035901">
    <property type="entry name" value="GIY-YIG_endonuc_sf"/>
</dbReference>
<accession>A0A424YRE9</accession>
<sequence>MSQEITEILKGIPDETGVYLMKDKEDVVIYVGKALSLKKRVKQYFQSKHIYSPKTQVLVKNIADIEYIVTSSEVEALILEANLIKKHRPKYNVRLKDDKRYPFVKITTNTQYPRIYLTRRKFNDGSLYFGPYTNVFPIRKTLDILSRTFGIRRCKKKVTSFGWNARPCLNYHIERCLGPCTGNIDPIKYNEMVSEVINLFKGDASGLVSRLKEKMNLYASELNYEAAASIRDDIRTIEEISHQHVSTSGWDDRDVIAGVAESENIYIQLFYVRDGIIAGKADFGLTSSGNNEFDGETLAEFIKQYYQDSPVPNEILVSHEIPDNELIQKWLSQKSRKDVKINVPVKGEKKKLVELAEKNAKMYVNHEKISRATPDKRVNEAIDDLAQKLQLPKKPFYIEGIDISNISGTDPVGSVVVFQGGLPVNQEYRQYNIKKVKGPNDIAMIGEVVHRRYSKLMHENKVLPDLVLIDGGEGQVNSAEKEMEDIGLNIPIIGLAKKFETIVFPGDIPPLILDKTSPSLNLLMRIRDEAHRFAVSSHRRKRAAKLTNSRLDSIPGIGKSRKKALLEHFKSVEMIEKSSADEISQINGISKNLAQKIIEQLKE</sequence>
<evidence type="ECO:0000259" key="7">
    <source>
        <dbReference type="PROSITE" id="PS50151"/>
    </source>
</evidence>
<evidence type="ECO:0000256" key="3">
    <source>
        <dbReference type="ARBA" id="ARBA00022769"/>
    </source>
</evidence>
<dbReference type="SUPFAM" id="SSF82771">
    <property type="entry name" value="GIY-YIG endonuclease"/>
    <property type="match status" value="1"/>
</dbReference>
<dbReference type="SUPFAM" id="SSF46600">
    <property type="entry name" value="C-terminal UvrC-binding domain of UvrB"/>
    <property type="match status" value="1"/>
</dbReference>
<dbReference type="Pfam" id="PF14520">
    <property type="entry name" value="HHH_5"/>
    <property type="match status" value="1"/>
</dbReference>
<comment type="subcellular location">
    <subcellularLocation>
        <location evidence="6">Cytoplasm</location>
    </subcellularLocation>
</comment>
<gene>
    <name evidence="6 10" type="primary">uvrC</name>
    <name evidence="10" type="ORF">D5R95_07970</name>
</gene>
<dbReference type="SMART" id="SM00465">
    <property type="entry name" value="GIYc"/>
    <property type="match status" value="1"/>
</dbReference>
<dbReference type="PANTHER" id="PTHR30562">
    <property type="entry name" value="UVRC/OXIDOREDUCTASE"/>
    <property type="match status" value="1"/>
</dbReference>
<evidence type="ECO:0000259" key="9">
    <source>
        <dbReference type="PROSITE" id="PS50165"/>
    </source>
</evidence>
<dbReference type="EMBL" id="QZAB01000503">
    <property type="protein sequence ID" value="RQD81616.1"/>
    <property type="molecule type" value="Genomic_DNA"/>
</dbReference>
<evidence type="ECO:0000256" key="1">
    <source>
        <dbReference type="ARBA" id="ARBA00022490"/>
    </source>
</evidence>
<dbReference type="InterPro" id="IPR038476">
    <property type="entry name" value="UvrC_RNase_H_dom_sf"/>
</dbReference>
<dbReference type="Gene3D" id="4.10.860.10">
    <property type="entry name" value="UVR domain"/>
    <property type="match status" value="1"/>
</dbReference>
<evidence type="ECO:0000259" key="8">
    <source>
        <dbReference type="PROSITE" id="PS50164"/>
    </source>
</evidence>
<dbReference type="Gene3D" id="3.40.1440.10">
    <property type="entry name" value="GIY-YIG endonuclease"/>
    <property type="match status" value="1"/>
</dbReference>
<name>A0A424YRE9_9EURY</name>
<dbReference type="InterPro" id="IPR010994">
    <property type="entry name" value="RuvA_2-like"/>
</dbReference>
<keyword evidence="2 6" id="KW-0227">DNA damage</keyword>
<keyword evidence="4 6" id="KW-0267">Excision nuclease</keyword>
<dbReference type="Pfam" id="PF01541">
    <property type="entry name" value="GIY-YIG"/>
    <property type="match status" value="1"/>
</dbReference>
<dbReference type="HAMAP" id="MF_00203">
    <property type="entry name" value="UvrC"/>
    <property type="match status" value="1"/>
</dbReference>
<evidence type="ECO:0000313" key="11">
    <source>
        <dbReference type="Proteomes" id="UP000284763"/>
    </source>
</evidence>
<dbReference type="PANTHER" id="PTHR30562:SF1">
    <property type="entry name" value="UVRABC SYSTEM PROTEIN C"/>
    <property type="match status" value="1"/>
</dbReference>
<proteinExistence type="inferred from homology"/>
<keyword evidence="1 6" id="KW-0963">Cytoplasm</keyword>
<dbReference type="Pfam" id="PF22920">
    <property type="entry name" value="UvrC_RNaseH"/>
    <property type="match status" value="1"/>
</dbReference>
<dbReference type="FunFam" id="3.40.1440.10:FF:000001">
    <property type="entry name" value="UvrABC system protein C"/>
    <property type="match status" value="1"/>
</dbReference>
<dbReference type="InterPro" id="IPR000305">
    <property type="entry name" value="GIY-YIG_endonuc"/>
</dbReference>
<feature type="domain" description="UVR" evidence="7">
    <location>
        <begin position="205"/>
        <end position="240"/>
    </location>
</feature>
<keyword evidence="5 6" id="KW-0234">DNA repair</keyword>
<dbReference type="SMART" id="SM00278">
    <property type="entry name" value="HhH1"/>
    <property type="match status" value="2"/>
</dbReference>
<dbReference type="GO" id="GO:0009380">
    <property type="term" value="C:excinuclease repair complex"/>
    <property type="evidence" value="ECO:0007669"/>
    <property type="project" value="InterPro"/>
</dbReference>
<dbReference type="Pfam" id="PF08459">
    <property type="entry name" value="UvrC_RNaseH_dom"/>
    <property type="match status" value="1"/>
</dbReference>
<dbReference type="GO" id="GO:0003677">
    <property type="term" value="F:DNA binding"/>
    <property type="evidence" value="ECO:0007669"/>
    <property type="project" value="UniProtKB-UniRule"/>
</dbReference>
<dbReference type="InterPro" id="IPR001162">
    <property type="entry name" value="UvrC_RNase_H_dom"/>
</dbReference>
<dbReference type="Gene3D" id="1.10.150.20">
    <property type="entry name" value="5' to 3' exonuclease, C-terminal subdomain"/>
    <property type="match status" value="1"/>
</dbReference>
<dbReference type="GO" id="GO:0005737">
    <property type="term" value="C:cytoplasm"/>
    <property type="evidence" value="ECO:0007669"/>
    <property type="project" value="UniProtKB-SubCell"/>
</dbReference>
<dbReference type="Gene3D" id="3.30.420.340">
    <property type="entry name" value="UvrC, RNAse H endonuclease domain"/>
    <property type="match status" value="1"/>
</dbReference>
<feature type="domain" description="UvrC family homology region profile" evidence="9">
    <location>
        <begin position="255"/>
        <end position="481"/>
    </location>
</feature>
<feature type="domain" description="GIY-YIG" evidence="8">
    <location>
        <begin position="14"/>
        <end position="93"/>
    </location>
</feature>